<dbReference type="InterPro" id="IPR014048">
    <property type="entry name" value="MethylDNA_cys_MeTrfase_DNA-bd"/>
</dbReference>
<comment type="caution">
    <text evidence="11">The sequence shown here is derived from an EMBL/GenBank/DDBJ whole genome shotgun (WGS) entry which is preliminary data.</text>
</comment>
<evidence type="ECO:0000256" key="5">
    <source>
        <dbReference type="ARBA" id="ARBA00022679"/>
    </source>
</evidence>
<feature type="active site" description="Nucleophile; methyl group acceptor" evidence="9">
    <location>
        <position position="132"/>
    </location>
</feature>
<accession>A0A840G7B4</accession>
<dbReference type="OrthoDB" id="9802228at2"/>
<dbReference type="EC" id="2.1.1.63" evidence="9"/>
<feature type="domain" description="Methylated-DNA-[protein]-cysteine S-methyltransferase DNA binding" evidence="10">
    <location>
        <begin position="83"/>
        <end position="165"/>
    </location>
</feature>
<dbReference type="CDD" id="cd06445">
    <property type="entry name" value="ATase"/>
    <property type="match status" value="1"/>
</dbReference>
<dbReference type="HAMAP" id="MF_00772">
    <property type="entry name" value="OGT"/>
    <property type="match status" value="1"/>
</dbReference>
<evidence type="ECO:0000256" key="3">
    <source>
        <dbReference type="ARBA" id="ARBA00022490"/>
    </source>
</evidence>
<keyword evidence="12" id="KW-1185">Reference proteome</keyword>
<keyword evidence="7 9" id="KW-0234">DNA repair</keyword>
<dbReference type="GO" id="GO:0032259">
    <property type="term" value="P:methylation"/>
    <property type="evidence" value="ECO:0007669"/>
    <property type="project" value="UniProtKB-KW"/>
</dbReference>
<dbReference type="Proteomes" id="UP000587070">
    <property type="component" value="Unassembled WGS sequence"/>
</dbReference>
<evidence type="ECO:0000256" key="4">
    <source>
        <dbReference type="ARBA" id="ARBA00022603"/>
    </source>
</evidence>
<sequence length="167" mass="17038">MQTALDEQARSFDAVVASPSFWLGVDCTADAVTGVRFLAAPAPTRAASGAVAALAAEATRQLAAWLADPAARFDLPLAAGGTDFQRRVWAAIAAIPCGETQSYGTVAAALGSAPRAVGGACGANPLPVIVPCHRVIATNGALGGFARSGGDFLLGVKRWLLQHERRA</sequence>
<dbReference type="SUPFAM" id="SSF46767">
    <property type="entry name" value="Methylated DNA-protein cysteine methyltransferase, C-terminal domain"/>
    <property type="match status" value="1"/>
</dbReference>
<comment type="function">
    <text evidence="9">Involved in the cellular defense against the biological effects of O6-methylguanine (O6-MeG) and O4-methylthymine (O4-MeT) in DNA. Repairs the methylated nucleobase in DNA by stoichiometrically transferring the methyl group to a cysteine residue in the enzyme. This is a suicide reaction: the enzyme is irreversibly inactivated.</text>
</comment>
<dbReference type="SUPFAM" id="SSF53155">
    <property type="entry name" value="Methylated DNA-protein cysteine methyltransferase domain"/>
    <property type="match status" value="1"/>
</dbReference>
<keyword evidence="6 9" id="KW-0227">DNA damage</keyword>
<evidence type="ECO:0000256" key="6">
    <source>
        <dbReference type="ARBA" id="ARBA00022763"/>
    </source>
</evidence>
<gene>
    <name evidence="11" type="ORF">GGD90_001672</name>
</gene>
<reference evidence="11 12" key="1">
    <citation type="submission" date="2020-08" db="EMBL/GenBank/DDBJ databases">
        <title>Genome sequencing of Purple Non-Sulfur Bacteria from various extreme environments.</title>
        <authorList>
            <person name="Mayer M."/>
        </authorList>
    </citation>
    <scope>NUCLEOTIDE SEQUENCE [LARGE SCALE GENOMIC DNA]</scope>
    <source>
        <strain evidence="11 12">2761</strain>
    </source>
</reference>
<evidence type="ECO:0000256" key="2">
    <source>
        <dbReference type="ARBA" id="ARBA00008711"/>
    </source>
</evidence>
<proteinExistence type="inferred from homology"/>
<comment type="miscellaneous">
    <text evidence="9">This enzyme catalyzes only one turnover and therefore is not strictly catalytic. According to one definition, an enzyme is a biocatalyst that acts repeatedly and over many reaction cycles.</text>
</comment>
<dbReference type="InterPro" id="IPR036388">
    <property type="entry name" value="WH-like_DNA-bd_sf"/>
</dbReference>
<dbReference type="InterPro" id="IPR001497">
    <property type="entry name" value="MethylDNA_cys_MeTrfase_AS"/>
</dbReference>
<evidence type="ECO:0000313" key="12">
    <source>
        <dbReference type="Proteomes" id="UP000587070"/>
    </source>
</evidence>
<dbReference type="PANTHER" id="PTHR10815:SF13">
    <property type="entry name" value="METHYLATED-DNA--PROTEIN-CYSTEINE METHYLTRANSFERASE"/>
    <property type="match status" value="1"/>
</dbReference>
<dbReference type="GO" id="GO:0003908">
    <property type="term" value="F:methylated-DNA-[protein]-cysteine S-methyltransferase activity"/>
    <property type="evidence" value="ECO:0007669"/>
    <property type="project" value="UniProtKB-UniRule"/>
</dbReference>
<dbReference type="EMBL" id="JACIGE010000005">
    <property type="protein sequence ID" value="MBB4247301.1"/>
    <property type="molecule type" value="Genomic_DNA"/>
</dbReference>
<organism evidence="11 12">
    <name type="scientific">Rhodocyclus tenuis</name>
    <name type="common">Rhodospirillum tenue</name>
    <dbReference type="NCBI Taxonomy" id="1066"/>
    <lineage>
        <taxon>Bacteria</taxon>
        <taxon>Pseudomonadati</taxon>
        <taxon>Pseudomonadota</taxon>
        <taxon>Betaproteobacteria</taxon>
        <taxon>Rhodocyclales</taxon>
        <taxon>Rhodocyclaceae</taxon>
        <taxon>Rhodocyclus</taxon>
    </lineage>
</organism>
<evidence type="ECO:0000256" key="1">
    <source>
        <dbReference type="ARBA" id="ARBA00001286"/>
    </source>
</evidence>
<dbReference type="GO" id="GO:0006307">
    <property type="term" value="P:DNA alkylation repair"/>
    <property type="evidence" value="ECO:0007669"/>
    <property type="project" value="UniProtKB-UniRule"/>
</dbReference>
<keyword evidence="3 9" id="KW-0963">Cytoplasm</keyword>
<dbReference type="PANTHER" id="PTHR10815">
    <property type="entry name" value="METHYLATED-DNA--PROTEIN-CYSTEINE METHYLTRANSFERASE"/>
    <property type="match status" value="1"/>
</dbReference>
<keyword evidence="5 9" id="KW-0808">Transferase</keyword>
<evidence type="ECO:0000259" key="10">
    <source>
        <dbReference type="Pfam" id="PF01035"/>
    </source>
</evidence>
<comment type="catalytic activity">
    <reaction evidence="1 9">
        <text>a 4-O-methyl-thymidine in DNA + L-cysteinyl-[protein] = a thymidine in DNA + S-methyl-L-cysteinyl-[protein]</text>
        <dbReference type="Rhea" id="RHEA:53428"/>
        <dbReference type="Rhea" id="RHEA-COMP:10131"/>
        <dbReference type="Rhea" id="RHEA-COMP:10132"/>
        <dbReference type="Rhea" id="RHEA-COMP:13555"/>
        <dbReference type="Rhea" id="RHEA-COMP:13556"/>
        <dbReference type="ChEBI" id="CHEBI:29950"/>
        <dbReference type="ChEBI" id="CHEBI:82612"/>
        <dbReference type="ChEBI" id="CHEBI:137386"/>
        <dbReference type="ChEBI" id="CHEBI:137387"/>
        <dbReference type="EC" id="2.1.1.63"/>
    </reaction>
</comment>
<comment type="similarity">
    <text evidence="2 9">Belongs to the MGMT family.</text>
</comment>
<dbReference type="RefSeq" id="WP_153116072.1">
    <property type="nucleotide sequence ID" value="NZ_JACIGE010000005.1"/>
</dbReference>
<evidence type="ECO:0000256" key="9">
    <source>
        <dbReference type="HAMAP-Rule" id="MF_00772"/>
    </source>
</evidence>
<name>A0A840G7B4_RHOTE</name>
<dbReference type="PROSITE" id="PS00374">
    <property type="entry name" value="MGMT"/>
    <property type="match status" value="1"/>
</dbReference>
<dbReference type="Gene3D" id="1.10.10.10">
    <property type="entry name" value="Winged helix-like DNA-binding domain superfamily/Winged helix DNA-binding domain"/>
    <property type="match status" value="1"/>
</dbReference>
<protein>
    <recommendedName>
        <fullName evidence="9">Methylated-DNA--protein-cysteine methyltransferase</fullName>
        <ecNumber evidence="9">2.1.1.63</ecNumber>
    </recommendedName>
    <alternativeName>
        <fullName evidence="9">6-O-methylguanine-DNA methyltransferase</fullName>
        <shortName evidence="9">MGMT</shortName>
    </alternativeName>
    <alternativeName>
        <fullName evidence="9">O-6-methylguanine-DNA-alkyltransferase</fullName>
    </alternativeName>
</protein>
<dbReference type="AlphaFoldDB" id="A0A840G7B4"/>
<comment type="subcellular location">
    <subcellularLocation>
        <location evidence="9">Cytoplasm</location>
    </subcellularLocation>
</comment>
<evidence type="ECO:0000313" key="11">
    <source>
        <dbReference type="EMBL" id="MBB4247301.1"/>
    </source>
</evidence>
<keyword evidence="4 9" id="KW-0489">Methyltransferase</keyword>
<dbReference type="Pfam" id="PF01035">
    <property type="entry name" value="DNA_binding_1"/>
    <property type="match status" value="1"/>
</dbReference>
<dbReference type="FunFam" id="1.10.10.10:FF:000214">
    <property type="entry name" value="Methylated-DNA--protein-cysteine methyltransferase"/>
    <property type="match status" value="1"/>
</dbReference>
<evidence type="ECO:0000256" key="8">
    <source>
        <dbReference type="ARBA" id="ARBA00049348"/>
    </source>
</evidence>
<dbReference type="InterPro" id="IPR036217">
    <property type="entry name" value="MethylDNA_cys_MeTrfase_DNAb"/>
</dbReference>
<dbReference type="GO" id="GO:0005737">
    <property type="term" value="C:cytoplasm"/>
    <property type="evidence" value="ECO:0007669"/>
    <property type="project" value="UniProtKB-SubCell"/>
</dbReference>
<comment type="catalytic activity">
    <reaction evidence="8 9">
        <text>a 6-O-methyl-2'-deoxyguanosine in DNA + L-cysteinyl-[protein] = S-methyl-L-cysteinyl-[protein] + a 2'-deoxyguanosine in DNA</text>
        <dbReference type="Rhea" id="RHEA:24000"/>
        <dbReference type="Rhea" id="RHEA-COMP:10131"/>
        <dbReference type="Rhea" id="RHEA-COMP:10132"/>
        <dbReference type="Rhea" id="RHEA-COMP:11367"/>
        <dbReference type="Rhea" id="RHEA-COMP:11368"/>
        <dbReference type="ChEBI" id="CHEBI:29950"/>
        <dbReference type="ChEBI" id="CHEBI:82612"/>
        <dbReference type="ChEBI" id="CHEBI:85445"/>
        <dbReference type="ChEBI" id="CHEBI:85448"/>
        <dbReference type="EC" id="2.1.1.63"/>
    </reaction>
</comment>
<dbReference type="InterPro" id="IPR036631">
    <property type="entry name" value="MGMT_N_sf"/>
</dbReference>
<evidence type="ECO:0000256" key="7">
    <source>
        <dbReference type="ARBA" id="ARBA00023204"/>
    </source>
</evidence>
<dbReference type="NCBIfam" id="TIGR00589">
    <property type="entry name" value="ogt"/>
    <property type="match status" value="1"/>
</dbReference>
<dbReference type="InterPro" id="IPR023546">
    <property type="entry name" value="MGMT"/>
</dbReference>